<proteinExistence type="predicted"/>
<dbReference type="InParanoid" id="A0A1S3IWG0"/>
<evidence type="ECO:0000313" key="4">
    <source>
        <dbReference type="RefSeq" id="XP_013402525.1"/>
    </source>
</evidence>
<evidence type="ECO:0000256" key="1">
    <source>
        <dbReference type="SAM" id="MobiDB-lite"/>
    </source>
</evidence>
<organism evidence="3 4">
    <name type="scientific">Lingula anatina</name>
    <name type="common">Brachiopod</name>
    <name type="synonym">Lingula unguis</name>
    <dbReference type="NCBI Taxonomy" id="7574"/>
    <lineage>
        <taxon>Eukaryota</taxon>
        <taxon>Metazoa</taxon>
        <taxon>Spiralia</taxon>
        <taxon>Lophotrochozoa</taxon>
        <taxon>Brachiopoda</taxon>
        <taxon>Linguliformea</taxon>
        <taxon>Lingulata</taxon>
        <taxon>Lingulida</taxon>
        <taxon>Linguloidea</taxon>
        <taxon>Lingulidae</taxon>
        <taxon>Lingula</taxon>
    </lineage>
</organism>
<dbReference type="RefSeq" id="XP_013402525.1">
    <property type="nucleotide sequence ID" value="XM_013547071.2"/>
</dbReference>
<accession>A0A1S3IWG0</accession>
<reference evidence="4" key="1">
    <citation type="submission" date="2025-08" db="UniProtKB">
        <authorList>
            <consortium name="RefSeq"/>
        </authorList>
    </citation>
    <scope>IDENTIFICATION</scope>
    <source>
        <tissue evidence="4">Gonads</tissue>
    </source>
</reference>
<dbReference type="AlphaFoldDB" id="A0A1S3IWG0"/>
<feature type="chain" id="PRO_5010353122" evidence="2">
    <location>
        <begin position="22"/>
        <end position="182"/>
    </location>
</feature>
<keyword evidence="2" id="KW-0732">Signal</keyword>
<evidence type="ECO:0000256" key="2">
    <source>
        <dbReference type="SAM" id="SignalP"/>
    </source>
</evidence>
<feature type="compositionally biased region" description="Acidic residues" evidence="1">
    <location>
        <begin position="61"/>
        <end position="72"/>
    </location>
</feature>
<name>A0A1S3IWG0_LINAN</name>
<keyword evidence="3" id="KW-1185">Reference proteome</keyword>
<sequence length="182" mass="20049">MRVSWSLRVLLSVAFVTCASSYSSYQTTGNPRRAIDDDDEKLSLLEEVLKKIIDDSHDVDDFQDDKENDDDGQSPADHLAAESNDQANSGTECHRQCEPIQDCIIMECGNATMAEADPPVSHLCYAQPMVRFASVERIKTASKCVAAGKYTMCPGGSCFEVKGCYGTFHVKVFKIECKTVCT</sequence>
<dbReference type="KEGG" id="lak:106168129"/>
<dbReference type="Proteomes" id="UP000085678">
    <property type="component" value="Unplaced"/>
</dbReference>
<evidence type="ECO:0000313" key="3">
    <source>
        <dbReference type="Proteomes" id="UP000085678"/>
    </source>
</evidence>
<gene>
    <name evidence="4" type="primary">LOC106168129</name>
</gene>
<feature type="signal peptide" evidence="2">
    <location>
        <begin position="1"/>
        <end position="21"/>
    </location>
</feature>
<dbReference type="GeneID" id="106168129"/>
<protein>
    <submittedName>
        <fullName evidence="4">Uncharacterized protein LOC106168129</fullName>
    </submittedName>
</protein>
<feature type="region of interest" description="Disordered" evidence="1">
    <location>
        <begin position="59"/>
        <end position="90"/>
    </location>
</feature>